<dbReference type="AlphaFoldDB" id="A0A3M8WP13"/>
<organism evidence="2 3">
    <name type="scientific">Streptomyces botrytidirepellens</name>
    <dbReference type="NCBI Taxonomy" id="2486417"/>
    <lineage>
        <taxon>Bacteria</taxon>
        <taxon>Bacillati</taxon>
        <taxon>Actinomycetota</taxon>
        <taxon>Actinomycetes</taxon>
        <taxon>Kitasatosporales</taxon>
        <taxon>Streptomycetaceae</taxon>
        <taxon>Streptomyces</taxon>
    </lineage>
</organism>
<dbReference type="InterPro" id="IPR053845">
    <property type="entry name" value="DUF6927"/>
</dbReference>
<accession>A0A3M8WP13</accession>
<dbReference type="Pfam" id="PF21992">
    <property type="entry name" value="DUF6927"/>
    <property type="match status" value="1"/>
</dbReference>
<comment type="caution">
    <text evidence="2">The sequence shown here is derived from an EMBL/GenBank/DDBJ whole genome shotgun (WGS) entry which is preliminary data.</text>
</comment>
<sequence>MGWTFYRREKNAETNAEHFAAKLDSRYKIIANGTVEGVFYAAVRDQTTSEVTAYVALTRWTRDPYYNFGYKDMDENCLPGDHKAPKSVLNALTPTTHEDALTWRAHCRHYHAQRDFLRKHLKPGTQVRLARALSFTDGTRTDTFTYIRRGGNTHGFLIT</sequence>
<gene>
    <name evidence="2" type="ORF">EEJ42_10910</name>
</gene>
<keyword evidence="3" id="KW-1185">Reference proteome</keyword>
<name>A0A3M8WP13_9ACTN</name>
<evidence type="ECO:0000313" key="3">
    <source>
        <dbReference type="Proteomes" id="UP000275401"/>
    </source>
</evidence>
<feature type="non-terminal residue" evidence="2">
    <location>
        <position position="159"/>
    </location>
</feature>
<dbReference type="RefSeq" id="WP_123099752.1">
    <property type="nucleotide sequence ID" value="NZ_RIBZ01000147.1"/>
</dbReference>
<reference evidence="2 3" key="1">
    <citation type="submission" date="2018-11" db="EMBL/GenBank/DDBJ databases">
        <title>The Potential of Streptomyces as Biocontrol Agents against the Tomato grey mould, Botrytis cinerea (Gray mold) Frontiers in Microbiology.</title>
        <authorList>
            <person name="Li D."/>
        </authorList>
    </citation>
    <scope>NUCLEOTIDE SEQUENCE [LARGE SCALE GENOMIC DNA]</scope>
    <source>
        <strain evidence="2 3">NEAU-LD23</strain>
    </source>
</reference>
<protein>
    <recommendedName>
        <fullName evidence="1">DUF6927 domain-containing protein</fullName>
    </recommendedName>
</protein>
<feature type="domain" description="DUF6927" evidence="1">
    <location>
        <begin position="94"/>
        <end position="154"/>
    </location>
</feature>
<evidence type="ECO:0000313" key="2">
    <source>
        <dbReference type="EMBL" id="RNG30335.1"/>
    </source>
</evidence>
<dbReference type="EMBL" id="RIBZ01000147">
    <property type="protein sequence ID" value="RNG30335.1"/>
    <property type="molecule type" value="Genomic_DNA"/>
</dbReference>
<evidence type="ECO:0000259" key="1">
    <source>
        <dbReference type="Pfam" id="PF21992"/>
    </source>
</evidence>
<proteinExistence type="predicted"/>
<dbReference type="Proteomes" id="UP000275401">
    <property type="component" value="Unassembled WGS sequence"/>
</dbReference>